<keyword evidence="4" id="KW-1185">Reference proteome</keyword>
<evidence type="ECO:0000313" key="4">
    <source>
        <dbReference type="Proteomes" id="UP001152523"/>
    </source>
</evidence>
<protein>
    <submittedName>
        <fullName evidence="3">Uncharacterized protein</fullName>
    </submittedName>
</protein>
<feature type="coiled-coil region" evidence="1">
    <location>
        <begin position="630"/>
        <end position="751"/>
    </location>
</feature>
<reference evidence="3" key="1">
    <citation type="submission" date="2022-07" db="EMBL/GenBank/DDBJ databases">
        <authorList>
            <person name="Macas J."/>
            <person name="Novak P."/>
            <person name="Neumann P."/>
        </authorList>
    </citation>
    <scope>NUCLEOTIDE SEQUENCE</scope>
</reference>
<dbReference type="PANTHER" id="PTHR43939">
    <property type="entry name" value="COILED-COIL DOMAIN-CONTAINING PROTEIN 158"/>
    <property type="match status" value="1"/>
</dbReference>
<dbReference type="EMBL" id="CAMAPF010000967">
    <property type="protein sequence ID" value="CAH9132028.1"/>
    <property type="molecule type" value="Genomic_DNA"/>
</dbReference>
<name>A0AAV0F9D0_9ASTE</name>
<dbReference type="SUPFAM" id="SSF57997">
    <property type="entry name" value="Tropomyosin"/>
    <property type="match status" value="1"/>
</dbReference>
<accession>A0AAV0F9D0</accession>
<dbReference type="PANTHER" id="PTHR43939:SF68">
    <property type="entry name" value="CENTROSOMAL PROTEIN OF 290 KDA-LIKE"/>
    <property type="match status" value="1"/>
</dbReference>
<feature type="compositionally biased region" description="Polar residues" evidence="2">
    <location>
        <begin position="25"/>
        <end position="39"/>
    </location>
</feature>
<proteinExistence type="predicted"/>
<keyword evidence="1" id="KW-0175">Coiled coil</keyword>
<feature type="coiled-coil region" evidence="1">
    <location>
        <begin position="798"/>
        <end position="1070"/>
    </location>
</feature>
<feature type="coiled-coil region" evidence="1">
    <location>
        <begin position="1211"/>
        <end position="1238"/>
    </location>
</feature>
<feature type="coiled-coil region" evidence="1">
    <location>
        <begin position="327"/>
        <end position="354"/>
    </location>
</feature>
<organism evidence="3 4">
    <name type="scientific">Cuscuta epithymum</name>
    <dbReference type="NCBI Taxonomy" id="186058"/>
    <lineage>
        <taxon>Eukaryota</taxon>
        <taxon>Viridiplantae</taxon>
        <taxon>Streptophyta</taxon>
        <taxon>Embryophyta</taxon>
        <taxon>Tracheophyta</taxon>
        <taxon>Spermatophyta</taxon>
        <taxon>Magnoliopsida</taxon>
        <taxon>eudicotyledons</taxon>
        <taxon>Gunneridae</taxon>
        <taxon>Pentapetalae</taxon>
        <taxon>asterids</taxon>
        <taxon>lamiids</taxon>
        <taxon>Solanales</taxon>
        <taxon>Convolvulaceae</taxon>
        <taxon>Cuscuteae</taxon>
        <taxon>Cuscuta</taxon>
        <taxon>Cuscuta subgen. Cuscuta</taxon>
    </lineage>
</organism>
<feature type="compositionally biased region" description="Basic and acidic residues" evidence="2">
    <location>
        <begin position="48"/>
        <end position="64"/>
    </location>
</feature>
<evidence type="ECO:0000313" key="3">
    <source>
        <dbReference type="EMBL" id="CAH9132028.1"/>
    </source>
</evidence>
<feature type="coiled-coil region" evidence="1">
    <location>
        <begin position="1538"/>
        <end position="1572"/>
    </location>
</feature>
<comment type="caution">
    <text evidence="3">The sequence shown here is derived from an EMBL/GenBank/DDBJ whole genome shotgun (WGS) entry which is preliminary data.</text>
</comment>
<dbReference type="Proteomes" id="UP001152523">
    <property type="component" value="Unassembled WGS sequence"/>
</dbReference>
<sequence length="1717" mass="192881">MSESGSQWVGEEGSTADENGIGAVESTNINQVLRANKQSGDFGDFEERETSDVKMAEDGGREDMFVDCPDEIETSETSPSIGDRDNIQDTQVEEEKTSEKKTHDFKAEVEDSQTPSAAQENLTHEYEVEKALLMKELTHLCNQFKALKEHQPSLVNTIDDNARVEDSHKNDTGVGSTASLHGMISECCSFLIDAMQERSNTESRIRELDAISHMKDHEIEALNTKLTEFSVLKDVALSHLSSEQEYASCISEVQIENRKLMEELDKHKSMLEEANMEIAKLNAEVEQEKSRYTNTKEKLSLAVSKGKALVQQRDVLKQSLAEKTSELDKCLVELQEKSNALEVAEQTKELLARSNELATSLQDALLEKDSVLQKCGGTLSEAFGTEELPLADISENIRCLADERNSLKDIYLKFQKVTEVISSFDFPETMQSSTIDERISWLVESLYLAKEEAGKLQEEMAASKEAANNKIGQLMAEKNYLHGKLQEELGAAREEAINVIDRLTASLLVETQEKFYIMEELGILNCIYEDISRKEHGLSMEKDHFVNTLLEAAASVKLNDCELVCHQQSDISAIIEKCILKIKEENPSVESSYIESESFQNTQKALYSRDLELKLYEAILAEEMLNKLEHENISRELVMATEKLNALKEENNSLHMNLEQYEERVAMLKEKLSMAVKKGKGVVQERENLKRTLDEKNLEIEKLRSELEQQQSMYSECKDQIENLSAGLALIPKLEADLASIEEQKHQLEQFLVESNGILQQVMESIDCITIPVVSGSEGPVQKVKSLIDCFGECKQEKIEAQQELALVKDEANNLVNKLLESQEAIKSLTDSLSIAENSIRQLQEEKKEQESSKSLIEQELQRTIDALSDTETSISLLIKDKNELESVRTSLQQELQKAVSEASAEKSKFSEVCASQKSIEDALLLAENKISALKNEKEDILRSRDETQLELQKIQEEYSADKGMLADANEPIQSLEDALRRERENISLIAEENNKTQIGITLLETEIKKLKEEAESQNSKLADASVTIKSLEGELRSAENKIFDLVNDKKNAEEEISDLNFKLSNCLRDLDQSHGSIETKDLELSGHVRSLVKDGNLLYAACQRLEQKFEKMNEMDFHLKEIEDWFPEVNFKVLQCHPLLKDDTSRSTAFLSGFHDVPNMERANGGLDASSDEILKTVKALHHGNKNIADRFEGYSTLLGDLVTLFPKLMKSLKQNMDAVEADKQSLQSKTDMMERNLKVLYSACVGAVQELSTENSSFVIPDSVGEDEIVFNCINSEKVAEKLLDAARHSQGLRKQIEDANDQMVETIKELQNKLTETSVICERGLEEREIYLKRISQLESELDEAKHLCSELRLKLEDYQANEDHFKETMAELSALKSTVSLKEQEYEGTLLSASQMRSLFDKINKIEIPLGGHEVGNQDIHETADVGKLFYVIDSFTGLQNQTNSLSHDKKELQSTLENKNFEIENLNEEMKKLSRDEKDCEKMKDELLKVEIGLENVIQKFGENNLLGAQKVAGVLGLLPVVEKLVMTVIYESENLKSQKAELGTQLLEMKKNLDELSCKARSLESSTQVDVIPGDIAPERVMAAAASLPAQSEISEIQDLGSNPNNSASTSIPSAAHVRTLRKGSTDHLAVTIDSGTERLLNHDEASEDKGHLFKSLITTGLVPRQGRLLADRIDGIWVSSGRALMSRPRARIGLIVYSFLLHIWLLGTIL</sequence>
<feature type="compositionally biased region" description="Basic and acidic residues" evidence="2">
    <location>
        <begin position="82"/>
        <end position="109"/>
    </location>
</feature>
<gene>
    <name evidence="3" type="ORF">CEPIT_LOCUS31848</name>
</gene>
<evidence type="ECO:0000256" key="1">
    <source>
        <dbReference type="SAM" id="Coils"/>
    </source>
</evidence>
<feature type="coiled-coil region" evidence="1">
    <location>
        <begin position="1292"/>
        <end position="1379"/>
    </location>
</feature>
<evidence type="ECO:0000256" key="2">
    <source>
        <dbReference type="SAM" id="MobiDB-lite"/>
    </source>
</evidence>
<feature type="coiled-coil region" evidence="1">
    <location>
        <begin position="250"/>
        <end position="302"/>
    </location>
</feature>
<feature type="region of interest" description="Disordered" evidence="2">
    <location>
        <begin position="1"/>
        <end position="119"/>
    </location>
</feature>
<feature type="coiled-coil region" evidence="1">
    <location>
        <begin position="1454"/>
        <end position="1491"/>
    </location>
</feature>